<reference evidence="7 8" key="1">
    <citation type="journal article" date="2011" name="Front. Microbiol.">
        <title>Genomic signatures of strain selection and enhancement in Bacillus atrophaeus var. globigii, a historical biowarfare simulant.</title>
        <authorList>
            <person name="Gibbons H.S."/>
            <person name="Broomall S.M."/>
            <person name="McNew L.A."/>
            <person name="Daligault H."/>
            <person name="Chapman C."/>
            <person name="Bruce D."/>
            <person name="Karavis M."/>
            <person name="Krepps M."/>
            <person name="McGregor P.A."/>
            <person name="Hong C."/>
            <person name="Park K.H."/>
            <person name="Akmal A."/>
            <person name="Feldman A."/>
            <person name="Lin J.S."/>
            <person name="Chang W.E."/>
            <person name="Higgs B.W."/>
            <person name="Demirev P."/>
            <person name="Lindquist J."/>
            <person name="Liem A."/>
            <person name="Fochler E."/>
            <person name="Read T.D."/>
            <person name="Tapia R."/>
            <person name="Johnson S."/>
            <person name="Bishop-Lilly K.A."/>
            <person name="Detter C."/>
            <person name="Han C."/>
            <person name="Sozhamannan S."/>
            <person name="Rosenzweig C.N."/>
            <person name="Skowronski E.W."/>
        </authorList>
    </citation>
    <scope>NUCLEOTIDE SEQUENCE [LARGE SCALE GENOMIC DNA]</scope>
    <source>
        <strain evidence="7 8">Y4G10-17</strain>
    </source>
</reference>
<comment type="function">
    <text evidence="5">Part of the ABC transporter complex HmuTUV involved in hemin import. Responsible for energy coupling to the transport system.</text>
</comment>
<evidence type="ECO:0000256" key="5">
    <source>
        <dbReference type="ARBA" id="ARBA00037066"/>
    </source>
</evidence>
<evidence type="ECO:0000313" key="7">
    <source>
        <dbReference type="EMBL" id="RUO32980.1"/>
    </source>
</evidence>
<evidence type="ECO:0000256" key="1">
    <source>
        <dbReference type="ARBA" id="ARBA00022448"/>
    </source>
</evidence>
<evidence type="ECO:0000256" key="3">
    <source>
        <dbReference type="ARBA" id="ARBA00022840"/>
    </source>
</evidence>
<dbReference type="PROSITE" id="PS00211">
    <property type="entry name" value="ABC_TRANSPORTER_1"/>
    <property type="match status" value="1"/>
</dbReference>
<proteinExistence type="predicted"/>
<dbReference type="SMART" id="SM00382">
    <property type="entry name" value="AAA"/>
    <property type="match status" value="1"/>
</dbReference>
<dbReference type="GO" id="GO:0005524">
    <property type="term" value="F:ATP binding"/>
    <property type="evidence" value="ECO:0007669"/>
    <property type="project" value="UniProtKB-KW"/>
</dbReference>
<keyword evidence="3" id="KW-0067">ATP-binding</keyword>
<dbReference type="SUPFAM" id="SSF52540">
    <property type="entry name" value="P-loop containing nucleoside triphosphate hydrolases"/>
    <property type="match status" value="1"/>
</dbReference>
<evidence type="ECO:0000313" key="8">
    <source>
        <dbReference type="Proteomes" id="UP000287823"/>
    </source>
</evidence>
<keyword evidence="8" id="KW-1185">Reference proteome</keyword>
<dbReference type="GO" id="GO:0016887">
    <property type="term" value="F:ATP hydrolysis activity"/>
    <property type="evidence" value="ECO:0007669"/>
    <property type="project" value="InterPro"/>
</dbReference>
<keyword evidence="4" id="KW-1278">Translocase</keyword>
<dbReference type="RefSeq" id="WP_126798730.1">
    <property type="nucleotide sequence ID" value="NZ_PIPO01000003.1"/>
</dbReference>
<dbReference type="InterPro" id="IPR003593">
    <property type="entry name" value="AAA+_ATPase"/>
</dbReference>
<dbReference type="EMBL" id="PIPO01000003">
    <property type="protein sequence ID" value="RUO32980.1"/>
    <property type="molecule type" value="Genomic_DNA"/>
</dbReference>
<dbReference type="PANTHER" id="PTHR42794">
    <property type="entry name" value="HEMIN IMPORT ATP-BINDING PROTEIN HMUV"/>
    <property type="match status" value="1"/>
</dbReference>
<dbReference type="InterPro" id="IPR003439">
    <property type="entry name" value="ABC_transporter-like_ATP-bd"/>
</dbReference>
<name>A0A432WGQ0_9GAMM</name>
<evidence type="ECO:0000256" key="2">
    <source>
        <dbReference type="ARBA" id="ARBA00022741"/>
    </source>
</evidence>
<dbReference type="Gene3D" id="3.40.50.300">
    <property type="entry name" value="P-loop containing nucleotide triphosphate hydrolases"/>
    <property type="match status" value="1"/>
</dbReference>
<keyword evidence="1" id="KW-0813">Transport</keyword>
<comment type="caution">
    <text evidence="7">The sequence shown here is derived from an EMBL/GenBank/DDBJ whole genome shotgun (WGS) entry which is preliminary data.</text>
</comment>
<dbReference type="InterPro" id="IPR027417">
    <property type="entry name" value="P-loop_NTPase"/>
</dbReference>
<sequence>MNLVCNGLNTGYRRHAELLKDVDINFHSGVLYALMGENGAGKSCLLKTVAGLLKPLAGEVHLQHSTDAAADTSTLLASPRRQRPMRERARWQGYLEQQARPFWSLPVRDIVALGADARRDWSPEEAENAIELVLRQCQCQSIAERPVLELSAGEQQRVLLARVLAAKPRVLLVDEPTAGLDPRHQQSVMQLLKTQAEQGALVIAVMHDIALARQFCDQVVLLGREPSAHVFSVGKPDQVLQPETLYKVFGIRG</sequence>
<protein>
    <recommendedName>
        <fullName evidence="6">ABC transporter domain-containing protein</fullName>
    </recommendedName>
</protein>
<feature type="domain" description="ABC transporter" evidence="6">
    <location>
        <begin position="3"/>
        <end position="252"/>
    </location>
</feature>
<gene>
    <name evidence="7" type="ORF">CWE14_06965</name>
</gene>
<evidence type="ECO:0000259" key="6">
    <source>
        <dbReference type="PROSITE" id="PS50893"/>
    </source>
</evidence>
<evidence type="ECO:0000256" key="4">
    <source>
        <dbReference type="ARBA" id="ARBA00022967"/>
    </source>
</evidence>
<dbReference type="InterPro" id="IPR017871">
    <property type="entry name" value="ABC_transporter-like_CS"/>
</dbReference>
<dbReference type="PROSITE" id="PS50893">
    <property type="entry name" value="ABC_TRANSPORTER_2"/>
    <property type="match status" value="1"/>
</dbReference>
<dbReference type="AlphaFoldDB" id="A0A432WGQ0"/>
<accession>A0A432WGQ0</accession>
<keyword evidence="2" id="KW-0547">Nucleotide-binding</keyword>
<organism evidence="7 8">
    <name type="scientific">Aliidiomarina soli</name>
    <dbReference type="NCBI Taxonomy" id="1928574"/>
    <lineage>
        <taxon>Bacteria</taxon>
        <taxon>Pseudomonadati</taxon>
        <taxon>Pseudomonadota</taxon>
        <taxon>Gammaproteobacteria</taxon>
        <taxon>Alteromonadales</taxon>
        <taxon>Idiomarinaceae</taxon>
        <taxon>Aliidiomarina</taxon>
    </lineage>
</organism>
<dbReference type="Pfam" id="PF00005">
    <property type="entry name" value="ABC_tran"/>
    <property type="match status" value="1"/>
</dbReference>
<dbReference type="PANTHER" id="PTHR42794:SF1">
    <property type="entry name" value="HEMIN IMPORT ATP-BINDING PROTEIN HMUV"/>
    <property type="match status" value="1"/>
</dbReference>
<dbReference type="Proteomes" id="UP000287823">
    <property type="component" value="Unassembled WGS sequence"/>
</dbReference>